<dbReference type="EMBL" id="FCOC02000036">
    <property type="protein sequence ID" value="SAL54850.1"/>
    <property type="molecule type" value="Genomic_DNA"/>
</dbReference>
<sequence>MTKVKTSAWDSAEHLRTEEEMAAYLDACLEEAGDDPKFIAHALGVIARARGMSQLARETGVKRESLYRALSGEGNPEFATIWKVVRALGIRLHASTT</sequence>
<gene>
    <name evidence="2" type="ORF">AWB64_06045</name>
</gene>
<dbReference type="Pfam" id="PF21716">
    <property type="entry name" value="dnstrm_HI1420"/>
    <property type="match status" value="1"/>
</dbReference>
<dbReference type="PANTHER" id="PTHR40275">
    <property type="entry name" value="SSL7038 PROTEIN"/>
    <property type="match status" value="1"/>
</dbReference>
<reference evidence="2 3" key="1">
    <citation type="submission" date="2016-01" db="EMBL/GenBank/DDBJ databases">
        <authorList>
            <person name="Oliw E.H."/>
        </authorList>
    </citation>
    <scope>NUCLEOTIDE SEQUENCE [LARGE SCALE GENOMIC DNA]</scope>
    <source>
        <strain evidence="2">LMG 22029</strain>
    </source>
</reference>
<dbReference type="Proteomes" id="UP000054893">
    <property type="component" value="Unassembled WGS sequence"/>
</dbReference>
<evidence type="ECO:0000313" key="3">
    <source>
        <dbReference type="Proteomes" id="UP000054893"/>
    </source>
</evidence>
<name>A0A158IFR7_CABSO</name>
<dbReference type="InterPro" id="IPR001387">
    <property type="entry name" value="Cro/C1-type_HTH"/>
</dbReference>
<protein>
    <submittedName>
        <fullName evidence="2">Transcriptional regulator</fullName>
    </submittedName>
</protein>
<dbReference type="NCBIfam" id="TIGR02684">
    <property type="entry name" value="dnstrm_HI1420"/>
    <property type="match status" value="1"/>
</dbReference>
<dbReference type="PANTHER" id="PTHR40275:SF1">
    <property type="entry name" value="SSL7038 PROTEIN"/>
    <property type="match status" value="1"/>
</dbReference>
<dbReference type="RefSeq" id="WP_060858994.1">
    <property type="nucleotide sequence ID" value="NZ_FCOC02000036.1"/>
</dbReference>
<dbReference type="GO" id="GO:0003677">
    <property type="term" value="F:DNA binding"/>
    <property type="evidence" value="ECO:0007669"/>
    <property type="project" value="InterPro"/>
</dbReference>
<proteinExistence type="predicted"/>
<dbReference type="InterPro" id="IPR014057">
    <property type="entry name" value="HI1420"/>
</dbReference>
<dbReference type="OrthoDB" id="9798416at2"/>
<organism evidence="2 3">
    <name type="scientific">Caballeronia sordidicola</name>
    <name type="common">Burkholderia sordidicola</name>
    <dbReference type="NCBI Taxonomy" id="196367"/>
    <lineage>
        <taxon>Bacteria</taxon>
        <taxon>Pseudomonadati</taxon>
        <taxon>Pseudomonadota</taxon>
        <taxon>Betaproteobacteria</taxon>
        <taxon>Burkholderiales</taxon>
        <taxon>Burkholderiaceae</taxon>
        <taxon>Caballeronia</taxon>
    </lineage>
</organism>
<dbReference type="AlphaFoldDB" id="A0A158IFR7"/>
<evidence type="ECO:0000259" key="1">
    <source>
        <dbReference type="PROSITE" id="PS50943"/>
    </source>
</evidence>
<dbReference type="InterPro" id="IPR010982">
    <property type="entry name" value="Lambda_DNA-bd_dom_sf"/>
</dbReference>
<dbReference type="Gene3D" id="1.10.260.40">
    <property type="entry name" value="lambda repressor-like DNA-binding domains"/>
    <property type="match status" value="1"/>
</dbReference>
<accession>A0A158IFR7</accession>
<dbReference type="PROSITE" id="PS50943">
    <property type="entry name" value="HTH_CROC1"/>
    <property type="match status" value="1"/>
</dbReference>
<dbReference type="SMART" id="SM00530">
    <property type="entry name" value="HTH_XRE"/>
    <property type="match status" value="1"/>
</dbReference>
<dbReference type="SUPFAM" id="SSF47413">
    <property type="entry name" value="lambda repressor-like DNA-binding domains"/>
    <property type="match status" value="1"/>
</dbReference>
<dbReference type="CDD" id="cd00093">
    <property type="entry name" value="HTH_XRE"/>
    <property type="match status" value="1"/>
</dbReference>
<feature type="domain" description="HTH cro/C1-type" evidence="1">
    <location>
        <begin position="52"/>
        <end position="95"/>
    </location>
</feature>
<evidence type="ECO:0000313" key="2">
    <source>
        <dbReference type="EMBL" id="SAL54850.1"/>
    </source>
</evidence>